<dbReference type="InterPro" id="IPR036770">
    <property type="entry name" value="Ankyrin_rpt-contain_sf"/>
</dbReference>
<dbReference type="AlphaFoldDB" id="A0A8A3P252"/>
<keyword evidence="1" id="KW-0677">Repeat</keyword>
<feature type="repeat" description="ANK" evidence="2">
    <location>
        <begin position="499"/>
        <end position="531"/>
    </location>
</feature>
<dbReference type="PROSITE" id="PS50297">
    <property type="entry name" value="ANK_REP_REGION"/>
    <property type="match status" value="1"/>
</dbReference>
<dbReference type="InterPro" id="IPR027417">
    <property type="entry name" value="P-loop_NTPase"/>
</dbReference>
<dbReference type="InterPro" id="IPR056884">
    <property type="entry name" value="NPHP3-like_N"/>
</dbReference>
<feature type="domain" description="Nephrocystin 3-like N-terminal" evidence="3">
    <location>
        <begin position="10"/>
        <end position="108"/>
    </location>
</feature>
<reference evidence="4" key="1">
    <citation type="submission" date="2020-10" db="EMBL/GenBank/DDBJ databases">
        <title>Genome Sequence of Monilinia vaccinii-corymbosi Sheds Light on Mummy Berry Disease Infection of Blueberry and Mating Type.</title>
        <authorList>
            <person name="Yow A.G."/>
            <person name="Zhang Y."/>
            <person name="Bansal K."/>
            <person name="Eacker S.M."/>
            <person name="Sullivan S."/>
            <person name="Liachko I."/>
            <person name="Cubeta M.A."/>
            <person name="Rollins J.A."/>
            <person name="Ashrafi H."/>
        </authorList>
    </citation>
    <scope>NUCLEOTIDE SEQUENCE</scope>
    <source>
        <strain evidence="4">RL-1</strain>
    </source>
</reference>
<protein>
    <recommendedName>
        <fullName evidence="3">Nephrocystin 3-like N-terminal domain-containing protein</fullName>
    </recommendedName>
</protein>
<evidence type="ECO:0000313" key="5">
    <source>
        <dbReference type="Proteomes" id="UP000672032"/>
    </source>
</evidence>
<keyword evidence="5" id="KW-1185">Reference proteome</keyword>
<dbReference type="Gene3D" id="3.40.50.300">
    <property type="entry name" value="P-loop containing nucleotide triphosphate hydrolases"/>
    <property type="match status" value="1"/>
</dbReference>
<dbReference type="InterPro" id="IPR002110">
    <property type="entry name" value="Ankyrin_rpt"/>
</dbReference>
<evidence type="ECO:0000259" key="3">
    <source>
        <dbReference type="Pfam" id="PF24883"/>
    </source>
</evidence>
<dbReference type="OrthoDB" id="7464126at2759"/>
<name>A0A8A3P252_9HELO</name>
<dbReference type="PANTHER" id="PTHR10039:SF15">
    <property type="entry name" value="NACHT DOMAIN-CONTAINING PROTEIN"/>
    <property type="match status" value="1"/>
</dbReference>
<evidence type="ECO:0000256" key="1">
    <source>
        <dbReference type="ARBA" id="ARBA00022737"/>
    </source>
</evidence>
<dbReference type="PANTHER" id="PTHR10039">
    <property type="entry name" value="AMELOGENIN"/>
    <property type="match status" value="1"/>
</dbReference>
<organism evidence="4 5">
    <name type="scientific">Monilinia vaccinii-corymbosi</name>
    <dbReference type="NCBI Taxonomy" id="61207"/>
    <lineage>
        <taxon>Eukaryota</taxon>
        <taxon>Fungi</taxon>
        <taxon>Dikarya</taxon>
        <taxon>Ascomycota</taxon>
        <taxon>Pezizomycotina</taxon>
        <taxon>Leotiomycetes</taxon>
        <taxon>Helotiales</taxon>
        <taxon>Sclerotiniaceae</taxon>
        <taxon>Monilinia</taxon>
    </lineage>
</organism>
<dbReference type="SUPFAM" id="SSF48403">
    <property type="entry name" value="Ankyrin repeat"/>
    <property type="match status" value="1"/>
</dbReference>
<dbReference type="EMBL" id="CP063405">
    <property type="protein sequence ID" value="QSZ28871.1"/>
    <property type="molecule type" value="Genomic_DNA"/>
</dbReference>
<dbReference type="SMART" id="SM00248">
    <property type="entry name" value="ANK"/>
    <property type="match status" value="1"/>
</dbReference>
<sequence>MVYFYCISPTTSNDVVRSLVSQLAWTLNGKEIESSIIDMFNDAQPPQSTEPTPEDWLKALLKLCQRVNKVKMVIDALDECRDFGRLLKTLERLKIERGNCVRFLFSSRLNVNVNKVFPESDGVILTVEDTSEDISRYIADEVRSKEEDIECNVEAAKKELINRINLALISFAGGMFKWVALQLAVMFPMDEQTFYPENIQVQLQNIENRTLNKEQSLNNAYGAVYTLNNKPGPYNSRVSMGLYKWLLCCKKALPTEEVVKIIELSLDNDPDFEKLTRNPLSTKVVLHCCSNFVIRSADDTFRFAHLSVEEYLVNYCGVKVEFQPEQCHFFVMKMCLALISTRITRPVSKQKQELVSNLQQRPKGSKEAEMLPQKRASPVERIHDSSFLKYSISYWAYHSRRVPFEIRSNEILYKSFVLGPKLSLSLQWWYSRIKARKFEETIDSQYPRNNAMFLSELPVPDQNLLESCLLMLGAVFDLPEVISNGLRGCGEGIDRQIFARRTPLLVAIYYGSPKSVQYLLDHGANPCLKSSGHGGGTDEGMVFWVTRQGSSHQTKVEERLKVEEILLNNKHSRQAFLNQLERSLMIHPEPLRAMKVLHQAEIETPVFANIIEKQIKTEGLGKLIDFLDCMNDENFDDEMVLGVIHFDSSKTVKRVFEFKRIEKVTELMVQNALKSDDPETFAYFMTEFDPGVSIQKLVIDEKLRRPEIWKIILAVKGSHFVN</sequence>
<evidence type="ECO:0000256" key="2">
    <source>
        <dbReference type="PROSITE-ProRule" id="PRU00023"/>
    </source>
</evidence>
<accession>A0A8A3P252</accession>
<dbReference type="Proteomes" id="UP000672032">
    <property type="component" value="Chromosome 1"/>
</dbReference>
<dbReference type="PROSITE" id="PS50088">
    <property type="entry name" value="ANK_REPEAT"/>
    <property type="match status" value="1"/>
</dbReference>
<dbReference type="Pfam" id="PF24883">
    <property type="entry name" value="NPHP3_N"/>
    <property type="match status" value="1"/>
</dbReference>
<dbReference type="Gene3D" id="1.25.40.20">
    <property type="entry name" value="Ankyrin repeat-containing domain"/>
    <property type="match status" value="1"/>
</dbReference>
<evidence type="ECO:0000313" key="4">
    <source>
        <dbReference type="EMBL" id="QSZ28871.1"/>
    </source>
</evidence>
<proteinExistence type="predicted"/>
<keyword evidence="2" id="KW-0040">ANK repeat</keyword>
<gene>
    <name evidence="4" type="ORF">DSL72_003376</name>
</gene>
<dbReference type="Pfam" id="PF00023">
    <property type="entry name" value="Ank"/>
    <property type="match status" value="1"/>
</dbReference>